<comment type="caution">
    <text evidence="6">The sequence shown here is derived from an EMBL/GenBank/DDBJ whole genome shotgun (WGS) entry which is preliminary data.</text>
</comment>
<reference evidence="6 7" key="1">
    <citation type="submission" date="2022-04" db="EMBL/GenBank/DDBJ databases">
        <authorList>
            <person name="Ye Y.-Q."/>
            <person name="Du Z.-J."/>
        </authorList>
    </citation>
    <scope>NUCLEOTIDE SEQUENCE [LARGE SCALE GENOMIC DNA]</scope>
    <source>
        <strain evidence="6 7">A6E488</strain>
    </source>
</reference>
<keyword evidence="2 4" id="KW-0732">Signal</keyword>
<dbReference type="InterPro" id="IPR028082">
    <property type="entry name" value="Peripla_BP_I"/>
</dbReference>
<organism evidence="6 7">
    <name type="scientific">Microbaculum marinisediminis</name>
    <dbReference type="NCBI Taxonomy" id="2931392"/>
    <lineage>
        <taxon>Bacteria</taxon>
        <taxon>Pseudomonadati</taxon>
        <taxon>Pseudomonadota</taxon>
        <taxon>Alphaproteobacteria</taxon>
        <taxon>Hyphomicrobiales</taxon>
        <taxon>Tepidamorphaceae</taxon>
        <taxon>Microbaculum</taxon>
    </lineage>
</organism>
<dbReference type="SUPFAM" id="SSF53822">
    <property type="entry name" value="Periplasmic binding protein-like I"/>
    <property type="match status" value="1"/>
</dbReference>
<keyword evidence="3" id="KW-0029">Amino-acid transport</keyword>
<feature type="chain" id="PRO_5043419952" evidence="4">
    <location>
        <begin position="24"/>
        <end position="380"/>
    </location>
</feature>
<accession>A0AAW5R2X3</accession>
<proteinExistence type="inferred from homology"/>
<name>A0AAW5R2X3_9HYPH</name>
<dbReference type="PROSITE" id="PS51257">
    <property type="entry name" value="PROKAR_LIPOPROTEIN"/>
    <property type="match status" value="1"/>
</dbReference>
<comment type="similarity">
    <text evidence="1">Belongs to the leucine-binding protein family.</text>
</comment>
<evidence type="ECO:0000259" key="5">
    <source>
        <dbReference type="Pfam" id="PF13458"/>
    </source>
</evidence>
<dbReference type="EMBL" id="JALIDZ010000011">
    <property type="protein sequence ID" value="MCT8974184.1"/>
    <property type="molecule type" value="Genomic_DNA"/>
</dbReference>
<evidence type="ECO:0000313" key="6">
    <source>
        <dbReference type="EMBL" id="MCT8974184.1"/>
    </source>
</evidence>
<dbReference type="RefSeq" id="WP_261617771.1">
    <property type="nucleotide sequence ID" value="NZ_JALIDZ010000011.1"/>
</dbReference>
<keyword evidence="3" id="KW-0813">Transport</keyword>
<evidence type="ECO:0000256" key="3">
    <source>
        <dbReference type="ARBA" id="ARBA00022970"/>
    </source>
</evidence>
<protein>
    <submittedName>
        <fullName evidence="6">ABC transporter substrate-binding protein</fullName>
    </submittedName>
</protein>
<dbReference type="CDD" id="cd06333">
    <property type="entry name" value="PBP1_ABC_RPA1789-like"/>
    <property type="match status" value="1"/>
</dbReference>
<evidence type="ECO:0000313" key="7">
    <source>
        <dbReference type="Proteomes" id="UP001320898"/>
    </source>
</evidence>
<dbReference type="GO" id="GO:0006865">
    <property type="term" value="P:amino acid transport"/>
    <property type="evidence" value="ECO:0007669"/>
    <property type="project" value="UniProtKB-KW"/>
</dbReference>
<evidence type="ECO:0000256" key="4">
    <source>
        <dbReference type="SAM" id="SignalP"/>
    </source>
</evidence>
<evidence type="ECO:0000256" key="2">
    <source>
        <dbReference type="ARBA" id="ARBA00022729"/>
    </source>
</evidence>
<dbReference type="Pfam" id="PF13458">
    <property type="entry name" value="Peripla_BP_6"/>
    <property type="match status" value="1"/>
</dbReference>
<gene>
    <name evidence="6" type="ORF">MUB46_20150</name>
</gene>
<feature type="domain" description="Leucine-binding protein" evidence="5">
    <location>
        <begin position="26"/>
        <end position="360"/>
    </location>
</feature>
<dbReference type="PANTHER" id="PTHR30483">
    <property type="entry name" value="LEUCINE-SPECIFIC-BINDING PROTEIN"/>
    <property type="match status" value="1"/>
</dbReference>
<dbReference type="PANTHER" id="PTHR30483:SF38">
    <property type="entry name" value="BLR7848 PROTEIN"/>
    <property type="match status" value="1"/>
</dbReference>
<evidence type="ECO:0000256" key="1">
    <source>
        <dbReference type="ARBA" id="ARBA00010062"/>
    </source>
</evidence>
<dbReference type="AlphaFoldDB" id="A0AAW5R2X3"/>
<dbReference type="Proteomes" id="UP001320898">
    <property type="component" value="Unassembled WGS sequence"/>
</dbReference>
<dbReference type="InterPro" id="IPR051010">
    <property type="entry name" value="BCAA_transport"/>
</dbReference>
<sequence length="380" mass="39830">MKFKLGSAVFTLAACLAISPAAAEGLKVGITGTFTGPNATNGIPYRNAIETFPDTIGGMPVEWIVLDDGTDPTTATKNARKFVDEDKVDVLLGSTSSVTSAAIVDVANEAQTPMIALAPIRIPDDKRAWVFNLAQPVPIMVSAIIEDMNKKDLKTIAFIGYADGWGDLNWTALEQVAADNGIEVIGGERFNRTDTSVTAQVLKTIAAAPDAVFIGASGTAAALPHVTLRDQGFEGPIYHTHGTVTKKFIEAAGPAAEGALMPTGPMVAANDLPDANPIKAVSLDFISTYEGKWGEGSANPLGGYAWDAMLLVGAAAKVAAETAEPGTPEFRTAMRDALQSGAEVAGTNAIYTFTETDHYGVDERARVLVEVKGDGFRLAE</sequence>
<dbReference type="InterPro" id="IPR028081">
    <property type="entry name" value="Leu-bd"/>
</dbReference>
<keyword evidence="7" id="KW-1185">Reference proteome</keyword>
<dbReference type="Gene3D" id="3.40.50.2300">
    <property type="match status" value="2"/>
</dbReference>
<feature type="signal peptide" evidence="4">
    <location>
        <begin position="1"/>
        <end position="23"/>
    </location>
</feature>